<proteinExistence type="predicted"/>
<keyword evidence="4" id="KW-1185">Reference proteome</keyword>
<protein>
    <submittedName>
        <fullName evidence="3">Uncharacterized protein</fullName>
    </submittedName>
</protein>
<dbReference type="OrthoDB" id="7056878at2"/>
<name>A0A1T4RE98_9GAMM</name>
<keyword evidence="2" id="KW-0472">Membrane</keyword>
<feature type="transmembrane region" description="Helical" evidence="2">
    <location>
        <begin position="21"/>
        <end position="42"/>
    </location>
</feature>
<keyword evidence="2" id="KW-1133">Transmembrane helix</keyword>
<dbReference type="STRING" id="64969.SAMN02745127_02310"/>
<accession>A0A1T4RE98</accession>
<keyword evidence="1" id="KW-0175">Coiled coil</keyword>
<evidence type="ECO:0000256" key="2">
    <source>
        <dbReference type="SAM" id="Phobius"/>
    </source>
</evidence>
<reference evidence="3 4" key="1">
    <citation type="submission" date="2017-01" db="EMBL/GenBank/DDBJ databases">
        <title>Genome Sequencing of a Marine Spirillum, Oceanospirillum multiglobuliferum ATCC 33336, from Japan.</title>
        <authorList>
            <person name="Carney J.G."/>
            <person name="Trachtenberg A.M."/>
            <person name="Rheaume B.A."/>
            <person name="Linnane J.D."/>
            <person name="Pitts N.L."/>
            <person name="Mykles D.L."/>
            <person name="Maclea K.S."/>
        </authorList>
    </citation>
    <scope>NUCLEOTIDE SEQUENCE [LARGE SCALE GENOMIC DNA]</scope>
    <source>
        <strain evidence="3 4">ATCC 33336</strain>
    </source>
</reference>
<sequence length="245" mass="28179">MVKGSKQDQLEIVAYSPWQRFFIRLGIILILVVVVLAGYGYGQRQSWDERQSAVSERDELRVKVSEFSQENEALRQEVAVLSRSNQIDQKSYAEVRSTITELNARIAQLENEVSFYKRVMAPSVEDKGLRVESWALNKTLDPARYNYKLVLTQVADNKNFIEGRALISVIGSQGDDRRVLPLRDVSDDIKDLGIRFRFRFFQDISGELVLPKGFKPEKIEVILQSTGQKAMRVEKNYEWSVQEAV</sequence>
<dbReference type="InterPro" id="IPR046703">
    <property type="entry name" value="DUF6776"/>
</dbReference>
<evidence type="ECO:0000313" key="4">
    <source>
        <dbReference type="Proteomes" id="UP000191418"/>
    </source>
</evidence>
<dbReference type="Pfam" id="PF20567">
    <property type="entry name" value="DUF6776"/>
    <property type="match status" value="1"/>
</dbReference>
<evidence type="ECO:0000313" key="3">
    <source>
        <dbReference type="EMBL" id="OPX54917.1"/>
    </source>
</evidence>
<feature type="coiled-coil region" evidence="1">
    <location>
        <begin position="57"/>
        <end position="119"/>
    </location>
</feature>
<dbReference type="RefSeq" id="WP_078745875.1">
    <property type="nucleotide sequence ID" value="NZ_FUXG01000016.1"/>
</dbReference>
<evidence type="ECO:0000256" key="1">
    <source>
        <dbReference type="SAM" id="Coils"/>
    </source>
</evidence>
<comment type="caution">
    <text evidence="3">The sequence shown here is derived from an EMBL/GenBank/DDBJ whole genome shotgun (WGS) entry which is preliminary data.</text>
</comment>
<keyword evidence="2" id="KW-0812">Transmembrane</keyword>
<organism evidence="3 4">
    <name type="scientific">Oceanospirillum multiglobuliferum</name>
    <dbReference type="NCBI Taxonomy" id="64969"/>
    <lineage>
        <taxon>Bacteria</taxon>
        <taxon>Pseudomonadati</taxon>
        <taxon>Pseudomonadota</taxon>
        <taxon>Gammaproteobacteria</taxon>
        <taxon>Oceanospirillales</taxon>
        <taxon>Oceanospirillaceae</taxon>
        <taxon>Oceanospirillum</taxon>
    </lineage>
</organism>
<dbReference type="AlphaFoldDB" id="A0A1T4RE98"/>
<dbReference type="Proteomes" id="UP000191418">
    <property type="component" value="Unassembled WGS sequence"/>
</dbReference>
<dbReference type="EMBL" id="MTSM01000016">
    <property type="protein sequence ID" value="OPX54917.1"/>
    <property type="molecule type" value="Genomic_DNA"/>
</dbReference>
<gene>
    <name evidence="3" type="ORF">BTE48_11940</name>
</gene>